<name>A0A0W8I1E5_KOCRO</name>
<evidence type="ECO:0000313" key="1">
    <source>
        <dbReference type="EMBL" id="KUG51240.1"/>
    </source>
</evidence>
<organism evidence="1 2">
    <name type="scientific">Kocuria rosea subsp. polaris</name>
    <dbReference type="NCBI Taxonomy" id="136273"/>
    <lineage>
        <taxon>Bacteria</taxon>
        <taxon>Bacillati</taxon>
        <taxon>Actinomycetota</taxon>
        <taxon>Actinomycetes</taxon>
        <taxon>Micrococcales</taxon>
        <taxon>Micrococcaceae</taxon>
        <taxon>Kocuria</taxon>
    </lineage>
</organism>
<dbReference type="EMBL" id="LQBK01000042">
    <property type="protein sequence ID" value="KUG51240.1"/>
    <property type="molecule type" value="Genomic_DNA"/>
</dbReference>
<dbReference type="PANTHER" id="PTHR40267:SF1">
    <property type="entry name" value="BLR3294 PROTEIN"/>
    <property type="match status" value="1"/>
</dbReference>
<proteinExistence type="predicted"/>
<evidence type="ECO:0000313" key="2">
    <source>
        <dbReference type="Proteomes" id="UP000053512"/>
    </source>
</evidence>
<comment type="caution">
    <text evidence="1">The sequence shown here is derived from an EMBL/GenBank/DDBJ whole genome shotgun (WGS) entry which is preliminary data.</text>
</comment>
<dbReference type="Pfam" id="PF17645">
    <property type="entry name" value="Amdase"/>
    <property type="match status" value="1"/>
</dbReference>
<reference evidence="2" key="1">
    <citation type="submission" date="2015-12" db="EMBL/GenBank/DDBJ databases">
        <authorList>
            <person name="Nair G.R."/>
            <person name="Kaur G."/>
            <person name="Mayilraj S."/>
        </authorList>
    </citation>
    <scope>NUCLEOTIDE SEQUENCE [LARGE SCALE GENOMIC DNA]</scope>
    <source>
        <strain evidence="2">CD08_4</strain>
    </source>
</reference>
<dbReference type="GO" id="GO:0016853">
    <property type="term" value="F:isomerase activity"/>
    <property type="evidence" value="ECO:0007669"/>
    <property type="project" value="UniProtKB-KW"/>
</dbReference>
<dbReference type="InterPro" id="IPR026286">
    <property type="entry name" value="MaiA/AMDase"/>
</dbReference>
<dbReference type="Proteomes" id="UP000053512">
    <property type="component" value="Unassembled WGS sequence"/>
</dbReference>
<dbReference type="RefSeq" id="WP_058875475.1">
    <property type="nucleotide sequence ID" value="NZ_LQBK01000042.1"/>
</dbReference>
<dbReference type="InterPro" id="IPR053714">
    <property type="entry name" value="Iso_Racemase_Enz_sf"/>
</dbReference>
<dbReference type="AlphaFoldDB" id="A0A0W8I1E5"/>
<sequence length="236" mass="24631">MHTVVMLYPGHSAEDDYEVLERLVPDAAFPVVRTWEGGTAHDVAALLDLGSRRHLEPAARRARAHAPDAVLWACTSGSFVHGREGARAQSDWVGAASGVPASSTSWAFAAAVRHLGARRVAVAATYPADVAAHFTAFLAGDGITVTALSAHDVPSGEDAGRLDAEWLLGAARAADVRGAECLLVPDTALHTVAALPGLERALGLPVLTANQVTAWHGLRLAGHPARADRLGALFRA</sequence>
<gene>
    <name evidence="1" type="ORF">AVL61_10545</name>
</gene>
<keyword evidence="1" id="KW-0413">Isomerase</keyword>
<dbReference type="Gene3D" id="3.40.50.12500">
    <property type="match status" value="1"/>
</dbReference>
<dbReference type="PANTHER" id="PTHR40267">
    <property type="entry name" value="BLR3294 PROTEIN"/>
    <property type="match status" value="1"/>
</dbReference>
<protein>
    <submittedName>
        <fullName evidence="1">Maleate cis-trans isomerase</fullName>
    </submittedName>
</protein>
<accession>A0A0W8I1E5</accession>
<dbReference type="OrthoDB" id="4537983at2"/>